<protein>
    <recommendedName>
        <fullName evidence="8">HTH myb-type domain-containing protein</fullName>
    </recommendedName>
</protein>
<evidence type="ECO:0000256" key="7">
    <source>
        <dbReference type="SAM" id="MobiDB-lite"/>
    </source>
</evidence>
<keyword evidence="3" id="KW-0238">DNA-binding</keyword>
<evidence type="ECO:0000313" key="10">
    <source>
        <dbReference type="Proteomes" id="UP001159364"/>
    </source>
</evidence>
<comment type="subcellular location">
    <subcellularLocation>
        <location evidence="1">Nucleus</location>
    </subcellularLocation>
</comment>
<dbReference type="Gene3D" id="1.10.10.60">
    <property type="entry name" value="Homeodomain-like"/>
    <property type="match status" value="1"/>
</dbReference>
<evidence type="ECO:0000256" key="5">
    <source>
        <dbReference type="ARBA" id="ARBA00023242"/>
    </source>
</evidence>
<evidence type="ECO:0000256" key="1">
    <source>
        <dbReference type="ARBA" id="ARBA00004123"/>
    </source>
</evidence>
<dbReference type="SUPFAM" id="SSF46689">
    <property type="entry name" value="Homeodomain-like"/>
    <property type="match status" value="1"/>
</dbReference>
<dbReference type="InterPro" id="IPR009057">
    <property type="entry name" value="Homeodomain-like_sf"/>
</dbReference>
<feature type="coiled-coil region" evidence="6">
    <location>
        <begin position="36"/>
        <end position="88"/>
    </location>
</feature>
<dbReference type="InterPro" id="IPR017930">
    <property type="entry name" value="Myb_dom"/>
</dbReference>
<keyword evidence="5" id="KW-0539">Nucleus</keyword>
<dbReference type="InterPro" id="IPR044787">
    <property type="entry name" value="HHO5-like"/>
</dbReference>
<evidence type="ECO:0000256" key="6">
    <source>
        <dbReference type="SAM" id="Coils"/>
    </source>
</evidence>
<feature type="domain" description="HTH myb-type" evidence="8">
    <location>
        <begin position="227"/>
        <end position="287"/>
    </location>
</feature>
<keyword evidence="2" id="KW-0805">Transcription regulation</keyword>
<dbReference type="GO" id="GO:0003700">
    <property type="term" value="F:DNA-binding transcription factor activity"/>
    <property type="evidence" value="ECO:0007669"/>
    <property type="project" value="InterPro"/>
</dbReference>
<keyword evidence="4" id="KW-0804">Transcription</keyword>
<dbReference type="InterPro" id="IPR058673">
    <property type="entry name" value="HHO5-like_N"/>
</dbReference>
<keyword evidence="6" id="KW-0175">Coiled coil</keyword>
<evidence type="ECO:0000256" key="2">
    <source>
        <dbReference type="ARBA" id="ARBA00023015"/>
    </source>
</evidence>
<reference evidence="9 10" key="1">
    <citation type="submission" date="2021-09" db="EMBL/GenBank/DDBJ databases">
        <title>Genomic insights and catalytic innovation underlie evolution of tropane alkaloids biosynthesis.</title>
        <authorList>
            <person name="Wang Y.-J."/>
            <person name="Tian T."/>
            <person name="Huang J.-P."/>
            <person name="Huang S.-X."/>
        </authorList>
    </citation>
    <scope>NUCLEOTIDE SEQUENCE [LARGE SCALE GENOMIC DNA]</scope>
    <source>
        <strain evidence="9">KIB-2018</strain>
        <tissue evidence="9">Leaf</tissue>
    </source>
</reference>
<dbReference type="InterPro" id="IPR006447">
    <property type="entry name" value="Myb_dom_plants"/>
</dbReference>
<dbReference type="GO" id="GO:0003677">
    <property type="term" value="F:DNA binding"/>
    <property type="evidence" value="ECO:0007669"/>
    <property type="project" value="UniProtKB-KW"/>
</dbReference>
<dbReference type="AlphaFoldDB" id="A0AAV8TXM0"/>
<dbReference type="GO" id="GO:0005634">
    <property type="term" value="C:nucleus"/>
    <property type="evidence" value="ECO:0007669"/>
    <property type="project" value="UniProtKB-SubCell"/>
</dbReference>
<dbReference type="FunFam" id="1.10.10.60:FF:000002">
    <property type="entry name" value="Myb family transcription factor"/>
    <property type="match status" value="1"/>
</dbReference>
<evidence type="ECO:0000256" key="3">
    <source>
        <dbReference type="ARBA" id="ARBA00023125"/>
    </source>
</evidence>
<dbReference type="EMBL" id="JAIWQS010000003">
    <property type="protein sequence ID" value="KAJ8770794.1"/>
    <property type="molecule type" value="Genomic_DNA"/>
</dbReference>
<dbReference type="PANTHER" id="PTHR31003">
    <property type="entry name" value="MYB FAMILY TRANSCRIPTION FACTOR"/>
    <property type="match status" value="1"/>
</dbReference>
<dbReference type="Pfam" id="PF26575">
    <property type="entry name" value="HHO5_N"/>
    <property type="match status" value="1"/>
</dbReference>
<evidence type="ECO:0000259" key="8">
    <source>
        <dbReference type="PROSITE" id="PS51294"/>
    </source>
</evidence>
<dbReference type="NCBIfam" id="TIGR01557">
    <property type="entry name" value="myb_SHAQKYF"/>
    <property type="match status" value="1"/>
</dbReference>
<feature type="region of interest" description="Disordered" evidence="7">
    <location>
        <begin position="126"/>
        <end position="152"/>
    </location>
</feature>
<feature type="compositionally biased region" description="Basic and acidic residues" evidence="7">
    <location>
        <begin position="131"/>
        <end position="144"/>
    </location>
</feature>
<dbReference type="Proteomes" id="UP001159364">
    <property type="component" value="Linkage Group LG03"/>
</dbReference>
<sequence length="352" mass="40064">MELSLGLSLSYTPKTINDFIWEASRIEDGTHKLSKLADYVKRLEEEMRKIDAFKRELPLSLLLLNDAIARLKEESMQCEESNDRAMDMKPPSLERNCDKDEKVKLEDDTNDKRMWMSSVQLWNSNDISPDCQKKDEKSELKQRSEEEDNQSTCENPIQLCNYRNSAGSFVLVPELEETGKKEEKEVVSQVTGLSLMTPVSELGSCNWISKGNANKQRIQSIIQQHQGNKKQRRCWSPELHRRFIDSLELLGGPKVATPKQIRELMRVDGLTNDEVKSHLQKYRLHIRKHPGLPTAASNGLWMATARSKPSTTESNSPQGPLHGNGSAKYTSSTGADSMRSEDDEKSESHSWK</sequence>
<dbReference type="PANTHER" id="PTHR31003:SF22">
    <property type="entry name" value="TRANSCRIPTION FACTOR HHO5"/>
    <property type="match status" value="1"/>
</dbReference>
<evidence type="ECO:0000313" key="9">
    <source>
        <dbReference type="EMBL" id="KAJ8770794.1"/>
    </source>
</evidence>
<dbReference type="PROSITE" id="PS51294">
    <property type="entry name" value="HTH_MYB"/>
    <property type="match status" value="1"/>
</dbReference>
<keyword evidence="10" id="KW-1185">Reference proteome</keyword>
<gene>
    <name evidence="9" type="ORF">K2173_021441</name>
</gene>
<feature type="region of interest" description="Disordered" evidence="7">
    <location>
        <begin position="305"/>
        <end position="352"/>
    </location>
</feature>
<name>A0AAV8TXM0_9ROSI</name>
<evidence type="ECO:0000256" key="4">
    <source>
        <dbReference type="ARBA" id="ARBA00023163"/>
    </source>
</evidence>
<accession>A0AAV8TXM0</accession>
<organism evidence="9 10">
    <name type="scientific">Erythroxylum novogranatense</name>
    <dbReference type="NCBI Taxonomy" id="1862640"/>
    <lineage>
        <taxon>Eukaryota</taxon>
        <taxon>Viridiplantae</taxon>
        <taxon>Streptophyta</taxon>
        <taxon>Embryophyta</taxon>
        <taxon>Tracheophyta</taxon>
        <taxon>Spermatophyta</taxon>
        <taxon>Magnoliopsida</taxon>
        <taxon>eudicotyledons</taxon>
        <taxon>Gunneridae</taxon>
        <taxon>Pentapetalae</taxon>
        <taxon>rosids</taxon>
        <taxon>fabids</taxon>
        <taxon>Malpighiales</taxon>
        <taxon>Erythroxylaceae</taxon>
        <taxon>Erythroxylum</taxon>
    </lineage>
</organism>
<proteinExistence type="predicted"/>
<comment type="caution">
    <text evidence="9">The sequence shown here is derived from an EMBL/GenBank/DDBJ whole genome shotgun (WGS) entry which is preliminary data.</text>
</comment>
<feature type="compositionally biased region" description="Polar residues" evidence="7">
    <location>
        <begin position="307"/>
        <end position="318"/>
    </location>
</feature>
<feature type="compositionally biased region" description="Basic and acidic residues" evidence="7">
    <location>
        <begin position="338"/>
        <end position="352"/>
    </location>
</feature>